<organism evidence="1 2">
    <name type="scientific">Paenibacillus antri</name>
    <dbReference type="NCBI Taxonomy" id="2582848"/>
    <lineage>
        <taxon>Bacteria</taxon>
        <taxon>Bacillati</taxon>
        <taxon>Bacillota</taxon>
        <taxon>Bacilli</taxon>
        <taxon>Bacillales</taxon>
        <taxon>Paenibacillaceae</taxon>
        <taxon>Paenibacillus</taxon>
    </lineage>
</organism>
<keyword evidence="2" id="KW-1185">Reference proteome</keyword>
<reference evidence="1 2" key="1">
    <citation type="submission" date="2019-05" db="EMBL/GenBank/DDBJ databases">
        <authorList>
            <person name="Narsing Rao M.P."/>
            <person name="Li W.J."/>
        </authorList>
    </citation>
    <scope>NUCLEOTIDE SEQUENCE [LARGE SCALE GENOMIC DNA]</scope>
    <source>
        <strain evidence="1 2">SYSU_K30003</strain>
    </source>
</reference>
<name>A0A5R9G5Q6_9BACL</name>
<sequence>MNVGSARAAAAAWVREYAGKEAGFIGAYMSGSTIGLPDVTPMSPTSDLDVVVVTAMDEAPPKLGKLVYRGALLEITYLPWNLYGSAEEVLASYHLAGSFRADTILADPTGQLGVLQAEVSRRFADRTWASRRCENARKRVEDGLRAIDPSAPRYDQVMSWVFPTGVTAHVLLTAALRNPTVRLRYLAAREVLEAYGFLDFYPELLRLLGCERLSAQRVEHHLDELARTFDAAAARARSTFFFSSDIAAAARPITIDGSRELIRAGNHREAVFWIVVSFCRCHKILAVDAPELHLALTPAFDSLISDLGIDSAGALLRRAEEGLRLLPRLSELSEAILDANPEIRRR</sequence>
<protein>
    <recommendedName>
        <fullName evidence="3">Nucleotidyltransferase domain-containing protein</fullName>
    </recommendedName>
</protein>
<dbReference type="OrthoDB" id="3659232at2"/>
<dbReference type="Proteomes" id="UP000309676">
    <property type="component" value="Unassembled WGS sequence"/>
</dbReference>
<accession>A0A5R9G5Q6</accession>
<evidence type="ECO:0008006" key="3">
    <source>
        <dbReference type="Google" id="ProtNLM"/>
    </source>
</evidence>
<gene>
    <name evidence="1" type="ORF">FE782_31365</name>
</gene>
<proteinExistence type="predicted"/>
<dbReference type="RefSeq" id="WP_138198286.1">
    <property type="nucleotide sequence ID" value="NZ_VCIW01000041.1"/>
</dbReference>
<dbReference type="EMBL" id="VCIW01000041">
    <property type="protein sequence ID" value="TLS48294.1"/>
    <property type="molecule type" value="Genomic_DNA"/>
</dbReference>
<evidence type="ECO:0000313" key="2">
    <source>
        <dbReference type="Proteomes" id="UP000309676"/>
    </source>
</evidence>
<dbReference type="AlphaFoldDB" id="A0A5R9G5Q6"/>
<comment type="caution">
    <text evidence="1">The sequence shown here is derived from an EMBL/GenBank/DDBJ whole genome shotgun (WGS) entry which is preliminary data.</text>
</comment>
<evidence type="ECO:0000313" key="1">
    <source>
        <dbReference type="EMBL" id="TLS48294.1"/>
    </source>
</evidence>